<evidence type="ECO:0000256" key="6">
    <source>
        <dbReference type="ARBA" id="ARBA00023242"/>
    </source>
</evidence>
<comment type="caution">
    <text evidence="10">The sequence shown here is derived from an EMBL/GenBank/DDBJ whole genome shotgun (WGS) entry which is preliminary data.</text>
</comment>
<keyword evidence="11" id="KW-1185">Reference proteome</keyword>
<dbReference type="GO" id="GO:0000976">
    <property type="term" value="F:transcription cis-regulatory region binding"/>
    <property type="evidence" value="ECO:0007669"/>
    <property type="project" value="TreeGrafter"/>
</dbReference>
<evidence type="ECO:0000313" key="11">
    <source>
        <dbReference type="Proteomes" id="UP001239445"/>
    </source>
</evidence>
<dbReference type="PANTHER" id="PTHR37534:SF25">
    <property type="entry name" value="ZN(II)2CYS6 TRANSCRIPTION FACTOR (EUROFUNG)"/>
    <property type="match status" value="1"/>
</dbReference>
<keyword evidence="3" id="KW-0805">Transcription regulation</keyword>
<dbReference type="InterPro" id="IPR036864">
    <property type="entry name" value="Zn2-C6_fun-type_DNA-bd_sf"/>
</dbReference>
<dbReference type="CDD" id="cd00067">
    <property type="entry name" value="GAL4"/>
    <property type="match status" value="1"/>
</dbReference>
<organism evidence="10 11">
    <name type="scientific">Echria macrotheca</name>
    <dbReference type="NCBI Taxonomy" id="438768"/>
    <lineage>
        <taxon>Eukaryota</taxon>
        <taxon>Fungi</taxon>
        <taxon>Dikarya</taxon>
        <taxon>Ascomycota</taxon>
        <taxon>Pezizomycotina</taxon>
        <taxon>Sordariomycetes</taxon>
        <taxon>Sordariomycetidae</taxon>
        <taxon>Sordariales</taxon>
        <taxon>Schizotheciaceae</taxon>
        <taxon>Echria</taxon>
    </lineage>
</organism>
<reference evidence="10" key="1">
    <citation type="submission" date="2023-06" db="EMBL/GenBank/DDBJ databases">
        <title>Genome-scale phylogeny and comparative genomics of the fungal order Sordariales.</title>
        <authorList>
            <consortium name="Lawrence Berkeley National Laboratory"/>
            <person name="Hensen N."/>
            <person name="Bonometti L."/>
            <person name="Westerberg I."/>
            <person name="Brannstrom I.O."/>
            <person name="Guillou S."/>
            <person name="Cros-Aarteil S."/>
            <person name="Calhoun S."/>
            <person name="Haridas S."/>
            <person name="Kuo A."/>
            <person name="Mondo S."/>
            <person name="Pangilinan J."/>
            <person name="Riley R."/>
            <person name="Labutti K."/>
            <person name="Andreopoulos B."/>
            <person name="Lipzen A."/>
            <person name="Chen C."/>
            <person name="Yanf M."/>
            <person name="Daum C."/>
            <person name="Ng V."/>
            <person name="Clum A."/>
            <person name="Steindorff A."/>
            <person name="Ohm R."/>
            <person name="Martin F."/>
            <person name="Silar P."/>
            <person name="Natvig D."/>
            <person name="Lalanne C."/>
            <person name="Gautier V."/>
            <person name="Ament-Velasquez S.L."/>
            <person name="Kruys A."/>
            <person name="Hutchinson M.I."/>
            <person name="Powell A.J."/>
            <person name="Barry K."/>
            <person name="Miller A.N."/>
            <person name="Grigoriev I.V."/>
            <person name="Debuchy R."/>
            <person name="Gladieux P."/>
            <person name="Thoren M.H."/>
            <person name="Johannesson H."/>
        </authorList>
    </citation>
    <scope>NUCLEOTIDE SEQUENCE</scope>
    <source>
        <strain evidence="10">PSN4</strain>
    </source>
</reference>
<evidence type="ECO:0000256" key="2">
    <source>
        <dbReference type="ARBA" id="ARBA00022833"/>
    </source>
</evidence>
<comment type="subcellular location">
    <subcellularLocation>
        <location evidence="1">Nucleus</location>
    </subcellularLocation>
</comment>
<feature type="transmembrane region" description="Helical" evidence="8">
    <location>
        <begin position="386"/>
        <end position="404"/>
    </location>
</feature>
<evidence type="ECO:0000256" key="7">
    <source>
        <dbReference type="SAM" id="MobiDB-lite"/>
    </source>
</evidence>
<evidence type="ECO:0000256" key="8">
    <source>
        <dbReference type="SAM" id="Phobius"/>
    </source>
</evidence>
<keyword evidence="4" id="KW-0238">DNA-binding</keyword>
<evidence type="ECO:0000256" key="5">
    <source>
        <dbReference type="ARBA" id="ARBA00023163"/>
    </source>
</evidence>
<dbReference type="InterPro" id="IPR021858">
    <property type="entry name" value="Fun_TF"/>
</dbReference>
<dbReference type="GO" id="GO:0008270">
    <property type="term" value="F:zinc ion binding"/>
    <property type="evidence" value="ECO:0007669"/>
    <property type="project" value="InterPro"/>
</dbReference>
<dbReference type="PROSITE" id="PS50048">
    <property type="entry name" value="ZN2_CY6_FUNGAL_2"/>
    <property type="match status" value="1"/>
</dbReference>
<dbReference type="EMBL" id="MU839832">
    <property type="protein sequence ID" value="KAK1756641.1"/>
    <property type="molecule type" value="Genomic_DNA"/>
</dbReference>
<evidence type="ECO:0000313" key="10">
    <source>
        <dbReference type="EMBL" id="KAK1756641.1"/>
    </source>
</evidence>
<evidence type="ECO:0000256" key="3">
    <source>
        <dbReference type="ARBA" id="ARBA00023015"/>
    </source>
</evidence>
<keyword evidence="8" id="KW-0472">Membrane</keyword>
<sequence>MGKLRSRDGCLTCRTRHVKCDEQRPVCGNCRKGRRECHREAHQEARIRFYDTSRRSPQQHGIPEEIESAVAGSSPGSSHQTSVRQDSVSTSRSMTSSQLLQPGSVSPAFPVVVDTPEHVIPKAMLARHEALLVHYYALHLGRWLDCTDASRQFTLKIPELATTSPVLLEAIMSFAARHAGDTEAANAAHERCIAMLIVLLDSGGVADDDDALLCAIVILRVFEQLTAVGNGSDQERHLAGCSALLRACQGPCVDPSAPGLRDAAFWVYMRQCLYNACINQQAPNVDFSLTLLPIPSPGSAHHSLLSETAWANSMTWICATVVQFCFGSSHVQEPSNRMAQWQELRNTVESWLRSRPRSFDPIWKGEESSDGGSSSSFPEYYFAADWHVIAFGYYHLACILLILYKPTPRFAIRSAHSAGLRREEAQILQHARAICGSCKSEPSNVPARIALCHSVFLWGALLDNECERNSLVHLLQELEHNHAWPTAWIVSALKEEWGAFPL</sequence>
<evidence type="ECO:0000259" key="9">
    <source>
        <dbReference type="PROSITE" id="PS50048"/>
    </source>
</evidence>
<dbReference type="InterPro" id="IPR001138">
    <property type="entry name" value="Zn2Cys6_DnaBD"/>
</dbReference>
<accession>A0AAJ0F6A8</accession>
<feature type="domain" description="Zn(2)-C6 fungal-type" evidence="9">
    <location>
        <begin position="9"/>
        <end position="37"/>
    </location>
</feature>
<dbReference type="SMART" id="SM00066">
    <property type="entry name" value="GAL4"/>
    <property type="match status" value="1"/>
</dbReference>
<keyword evidence="8" id="KW-0812">Transmembrane</keyword>
<feature type="compositionally biased region" description="Polar residues" evidence="7">
    <location>
        <begin position="74"/>
        <end position="86"/>
    </location>
</feature>
<dbReference type="GO" id="GO:0045944">
    <property type="term" value="P:positive regulation of transcription by RNA polymerase II"/>
    <property type="evidence" value="ECO:0007669"/>
    <property type="project" value="TreeGrafter"/>
</dbReference>
<dbReference type="Pfam" id="PF00172">
    <property type="entry name" value="Zn_clus"/>
    <property type="match status" value="1"/>
</dbReference>
<keyword evidence="6" id="KW-0539">Nucleus</keyword>
<dbReference type="AlphaFoldDB" id="A0AAJ0F6A8"/>
<protein>
    <recommendedName>
        <fullName evidence="9">Zn(2)-C6 fungal-type domain-containing protein</fullName>
    </recommendedName>
</protein>
<keyword evidence="8" id="KW-1133">Transmembrane helix</keyword>
<proteinExistence type="predicted"/>
<keyword evidence="2" id="KW-0862">Zinc</keyword>
<gene>
    <name evidence="10" type="ORF">QBC47DRAFT_380294</name>
</gene>
<dbReference type="GO" id="GO:0005634">
    <property type="term" value="C:nucleus"/>
    <property type="evidence" value="ECO:0007669"/>
    <property type="project" value="UniProtKB-SubCell"/>
</dbReference>
<feature type="compositionally biased region" description="Low complexity" evidence="7">
    <location>
        <begin position="87"/>
        <end position="97"/>
    </location>
</feature>
<dbReference type="Proteomes" id="UP001239445">
    <property type="component" value="Unassembled WGS sequence"/>
</dbReference>
<dbReference type="Pfam" id="PF11951">
    <property type="entry name" value="Fungal_trans_2"/>
    <property type="match status" value="1"/>
</dbReference>
<name>A0AAJ0F6A8_9PEZI</name>
<feature type="region of interest" description="Disordered" evidence="7">
    <location>
        <begin position="69"/>
        <end position="102"/>
    </location>
</feature>
<dbReference type="SUPFAM" id="SSF57701">
    <property type="entry name" value="Zn2/Cys6 DNA-binding domain"/>
    <property type="match status" value="1"/>
</dbReference>
<dbReference type="Gene3D" id="4.10.240.10">
    <property type="entry name" value="Zn(2)-C6 fungal-type DNA-binding domain"/>
    <property type="match status" value="1"/>
</dbReference>
<dbReference type="PROSITE" id="PS00463">
    <property type="entry name" value="ZN2_CY6_FUNGAL_1"/>
    <property type="match status" value="1"/>
</dbReference>
<keyword evidence="5" id="KW-0804">Transcription</keyword>
<evidence type="ECO:0000256" key="1">
    <source>
        <dbReference type="ARBA" id="ARBA00004123"/>
    </source>
</evidence>
<dbReference type="GO" id="GO:0000981">
    <property type="term" value="F:DNA-binding transcription factor activity, RNA polymerase II-specific"/>
    <property type="evidence" value="ECO:0007669"/>
    <property type="project" value="InterPro"/>
</dbReference>
<evidence type="ECO:0000256" key="4">
    <source>
        <dbReference type="ARBA" id="ARBA00023125"/>
    </source>
</evidence>
<dbReference type="PANTHER" id="PTHR37534">
    <property type="entry name" value="TRANSCRIPTIONAL ACTIVATOR PROTEIN UGA3"/>
    <property type="match status" value="1"/>
</dbReference>